<proteinExistence type="predicted"/>
<comment type="caution">
    <text evidence="2">The sequence shown here is derived from an EMBL/GenBank/DDBJ whole genome shotgun (WGS) entry which is preliminary data.</text>
</comment>
<evidence type="ECO:0000256" key="1">
    <source>
        <dbReference type="SAM" id="MobiDB-lite"/>
    </source>
</evidence>
<feature type="compositionally biased region" description="Polar residues" evidence="1">
    <location>
        <begin position="1"/>
        <end position="28"/>
    </location>
</feature>
<accession>A0A843UXG5</accession>
<dbReference type="EMBL" id="NMUH01000972">
    <property type="protein sequence ID" value="MQL87356.1"/>
    <property type="molecule type" value="Genomic_DNA"/>
</dbReference>
<gene>
    <name evidence="2" type="ORF">Taro_019895</name>
</gene>
<protein>
    <submittedName>
        <fullName evidence="2">Uncharacterized protein</fullName>
    </submittedName>
</protein>
<dbReference type="Proteomes" id="UP000652761">
    <property type="component" value="Unassembled WGS sequence"/>
</dbReference>
<name>A0A843UXG5_COLES</name>
<dbReference type="AlphaFoldDB" id="A0A843UXG5"/>
<evidence type="ECO:0000313" key="3">
    <source>
        <dbReference type="Proteomes" id="UP000652761"/>
    </source>
</evidence>
<organism evidence="2 3">
    <name type="scientific">Colocasia esculenta</name>
    <name type="common">Wild taro</name>
    <name type="synonym">Arum esculentum</name>
    <dbReference type="NCBI Taxonomy" id="4460"/>
    <lineage>
        <taxon>Eukaryota</taxon>
        <taxon>Viridiplantae</taxon>
        <taxon>Streptophyta</taxon>
        <taxon>Embryophyta</taxon>
        <taxon>Tracheophyta</taxon>
        <taxon>Spermatophyta</taxon>
        <taxon>Magnoliopsida</taxon>
        <taxon>Liliopsida</taxon>
        <taxon>Araceae</taxon>
        <taxon>Aroideae</taxon>
        <taxon>Colocasieae</taxon>
        <taxon>Colocasia</taxon>
    </lineage>
</organism>
<feature type="region of interest" description="Disordered" evidence="1">
    <location>
        <begin position="1"/>
        <end position="60"/>
    </location>
</feature>
<keyword evidence="3" id="KW-1185">Reference proteome</keyword>
<sequence length="60" mass="6858">MTTPSSDMSWMKSWQSSIKKPTSWNKPQCGSARLKPPSRFYTGYNPSAGQKSFLEKKEQN</sequence>
<evidence type="ECO:0000313" key="2">
    <source>
        <dbReference type="EMBL" id="MQL87356.1"/>
    </source>
</evidence>
<reference evidence="2" key="1">
    <citation type="submission" date="2017-07" db="EMBL/GenBank/DDBJ databases">
        <title>Taro Niue Genome Assembly and Annotation.</title>
        <authorList>
            <person name="Atibalentja N."/>
            <person name="Keating K."/>
            <person name="Fields C.J."/>
        </authorList>
    </citation>
    <scope>NUCLEOTIDE SEQUENCE</scope>
    <source>
        <strain evidence="2">Niue_2</strain>
        <tissue evidence="2">Leaf</tissue>
    </source>
</reference>